<protein>
    <submittedName>
        <fullName evidence="2">Uncharacterized protein</fullName>
    </submittedName>
</protein>
<organism evidence="2 3">
    <name type="scientific">Reticulomyxa filosa</name>
    <dbReference type="NCBI Taxonomy" id="46433"/>
    <lineage>
        <taxon>Eukaryota</taxon>
        <taxon>Sar</taxon>
        <taxon>Rhizaria</taxon>
        <taxon>Retaria</taxon>
        <taxon>Foraminifera</taxon>
        <taxon>Monothalamids</taxon>
        <taxon>Reticulomyxidae</taxon>
        <taxon>Reticulomyxa</taxon>
    </lineage>
</organism>
<dbReference type="EMBL" id="ASPP01004507">
    <property type="protein sequence ID" value="ETO32072.1"/>
    <property type="molecule type" value="Genomic_DNA"/>
</dbReference>
<accession>X6P3C9</accession>
<name>X6P3C9_RETFI</name>
<reference evidence="2 3" key="1">
    <citation type="journal article" date="2013" name="Curr. Biol.">
        <title>The Genome of the Foraminiferan Reticulomyxa filosa.</title>
        <authorList>
            <person name="Glockner G."/>
            <person name="Hulsmann N."/>
            <person name="Schleicher M."/>
            <person name="Noegel A.A."/>
            <person name="Eichinger L."/>
            <person name="Gallinger C."/>
            <person name="Pawlowski J."/>
            <person name="Sierra R."/>
            <person name="Euteneuer U."/>
            <person name="Pillet L."/>
            <person name="Moustafa A."/>
            <person name="Platzer M."/>
            <person name="Groth M."/>
            <person name="Szafranski K."/>
            <person name="Schliwa M."/>
        </authorList>
    </citation>
    <scope>NUCLEOTIDE SEQUENCE [LARGE SCALE GENOMIC DNA]</scope>
</reference>
<evidence type="ECO:0000313" key="3">
    <source>
        <dbReference type="Proteomes" id="UP000023152"/>
    </source>
</evidence>
<evidence type="ECO:0000256" key="1">
    <source>
        <dbReference type="SAM" id="MobiDB-lite"/>
    </source>
</evidence>
<gene>
    <name evidence="2" type="ORF">RFI_05046</name>
</gene>
<feature type="compositionally biased region" description="Basic residues" evidence="1">
    <location>
        <begin position="200"/>
        <end position="211"/>
    </location>
</feature>
<feature type="region of interest" description="Disordered" evidence="1">
    <location>
        <begin position="176"/>
        <end position="217"/>
    </location>
</feature>
<dbReference type="Proteomes" id="UP000023152">
    <property type="component" value="Unassembled WGS sequence"/>
</dbReference>
<dbReference type="AlphaFoldDB" id="X6P3C9"/>
<comment type="caution">
    <text evidence="2">The sequence shown here is derived from an EMBL/GenBank/DDBJ whole genome shotgun (WGS) entry which is preliminary data.</text>
</comment>
<proteinExistence type="predicted"/>
<keyword evidence="3" id="KW-1185">Reference proteome</keyword>
<evidence type="ECO:0000313" key="2">
    <source>
        <dbReference type="EMBL" id="ETO32072.1"/>
    </source>
</evidence>
<sequence length="326" mass="37687">MKQIFHLINFLETKLKKKIKVQRRAEGARGEEKINSCYFRLTTLTELLFDGIFPPYLYSVTLLSKMEKPQISNDTVKTTPSKKPPKIDDIISEQMAEELQKNFLAEQCEHNLEDIPAEMLLESYMMSQTKENGHNTSLNGENQQAIAEEKDENDPQAMALPDEDYLLAMQLQLEEQDNEEEQQMLKKKDLATTIPATTNKKSRHSNRRKGNKDKIRILPNYYYEDSKATGETEGTTYNDTSNSNYEKVRQVSSGNKMAISGTIHKHDFNEWSTRHVNRLHNYDANLGSDSSFKDVRIGNKAYNSFRRELEKKGFKKFDQPTPADKK</sequence>